<dbReference type="AlphaFoldDB" id="A0A7S3PJ26"/>
<evidence type="ECO:0000256" key="1">
    <source>
        <dbReference type="SAM" id="Coils"/>
    </source>
</evidence>
<evidence type="ECO:0008006" key="4">
    <source>
        <dbReference type="Google" id="ProtNLM"/>
    </source>
</evidence>
<reference evidence="3" key="1">
    <citation type="submission" date="2021-01" db="EMBL/GenBank/DDBJ databases">
        <authorList>
            <person name="Corre E."/>
            <person name="Pelletier E."/>
            <person name="Niang G."/>
            <person name="Scheremetjew M."/>
            <person name="Finn R."/>
            <person name="Kale V."/>
            <person name="Holt S."/>
            <person name="Cochrane G."/>
            <person name="Meng A."/>
            <person name="Brown T."/>
            <person name="Cohen L."/>
        </authorList>
    </citation>
    <scope>NUCLEOTIDE SEQUENCE</scope>
    <source>
        <strain evidence="3">GSBS06</strain>
    </source>
</reference>
<feature type="region of interest" description="Disordered" evidence="2">
    <location>
        <begin position="142"/>
        <end position="164"/>
    </location>
</feature>
<sequence>MKNFKFRKMAANNPHGPNATADQKVRDPREGTYKFGRLLTIKDGEAFNIWDSKGKLKVVHGPKHLRPFYSEVEMCHKYVCGPGKYLKIQHKDGRMEHLRGPQMTWFDELNHETIEVRDAIKLEANEAIVVYRELREEWAETLDEAEEGSTEKNPREEANVPVAQDQKNRVKRRIVHGPTVFIPAHNEWLHKFSWHGSQNGSKTGAHNDTKVAHAVNFKKIRCMPDHMYYTVREMRTSDDAKLSVHVMIFYVLEDIEKMLDNSNDPPGDFISAAGADIMAFGASRTYEEFLADSNQFGELSTFPILSERMESIGYRLLKVVYRGYDTSGQLQNMQENAISTRTRLRLEFDQAQQEQANMQMRLTAEEKRAQQQQKLEESKKYHQQKLAALDYEAKLKQQDLEYKAKLSQKDESHSQQIRHKKEMDELDVAKMQQINSARLNMLQQMKNLNVDLTQFLVAEVGSKPTQHMLFETTGGGASPHVHINKNR</sequence>
<organism evidence="3">
    <name type="scientific">Aplanochytrium stocchinoi</name>
    <dbReference type="NCBI Taxonomy" id="215587"/>
    <lineage>
        <taxon>Eukaryota</taxon>
        <taxon>Sar</taxon>
        <taxon>Stramenopiles</taxon>
        <taxon>Bigyra</taxon>
        <taxon>Labyrinthulomycetes</taxon>
        <taxon>Thraustochytrida</taxon>
        <taxon>Thraustochytriidae</taxon>
        <taxon>Aplanochytrium</taxon>
    </lineage>
</organism>
<keyword evidence="1" id="KW-0175">Coiled coil</keyword>
<accession>A0A7S3PJ26</accession>
<name>A0A7S3PJ26_9STRA</name>
<feature type="coiled-coil region" evidence="1">
    <location>
        <begin position="341"/>
        <end position="368"/>
    </location>
</feature>
<feature type="region of interest" description="Disordered" evidence="2">
    <location>
        <begin position="1"/>
        <end position="27"/>
    </location>
</feature>
<evidence type="ECO:0000313" key="3">
    <source>
        <dbReference type="EMBL" id="CAE0440949.1"/>
    </source>
</evidence>
<proteinExistence type="predicted"/>
<evidence type="ECO:0000256" key="2">
    <source>
        <dbReference type="SAM" id="MobiDB-lite"/>
    </source>
</evidence>
<dbReference type="EMBL" id="HBIN01014636">
    <property type="protein sequence ID" value="CAE0440949.1"/>
    <property type="molecule type" value="Transcribed_RNA"/>
</dbReference>
<feature type="compositionally biased region" description="Basic and acidic residues" evidence="2">
    <location>
        <begin position="149"/>
        <end position="158"/>
    </location>
</feature>
<gene>
    <name evidence="3" type="ORF">ASTO00021_LOCUS11081</name>
</gene>
<protein>
    <recommendedName>
        <fullName evidence="4">Band 7 domain-containing protein</fullName>
    </recommendedName>
</protein>